<accession>A0A7I7MI44</accession>
<dbReference type="AlphaFoldDB" id="A0A7I7MI44"/>
<protein>
    <recommendedName>
        <fullName evidence="3">Polyketide cyclase</fullName>
    </recommendedName>
</protein>
<evidence type="ECO:0000313" key="1">
    <source>
        <dbReference type="EMBL" id="BBX71858.1"/>
    </source>
</evidence>
<name>A0A7I7MI44_9MYCO</name>
<evidence type="ECO:0008006" key="3">
    <source>
        <dbReference type="Google" id="ProtNLM"/>
    </source>
</evidence>
<dbReference type="RefSeq" id="WP_163726957.1">
    <property type="nucleotide sequence ID" value="NZ_AP022574.1"/>
</dbReference>
<dbReference type="Proteomes" id="UP000466514">
    <property type="component" value="Chromosome"/>
</dbReference>
<dbReference type="CDD" id="cd07812">
    <property type="entry name" value="SRPBCC"/>
    <property type="match status" value="1"/>
</dbReference>
<gene>
    <name evidence="1" type="ORF">MPSYJ_53190</name>
</gene>
<dbReference type="EMBL" id="AP022574">
    <property type="protein sequence ID" value="BBX71858.1"/>
    <property type="molecule type" value="Genomic_DNA"/>
</dbReference>
<evidence type="ECO:0000313" key="2">
    <source>
        <dbReference type="Proteomes" id="UP000466514"/>
    </source>
</evidence>
<organism evidence="1 2">
    <name type="scientific">Mycolicibacterium psychrotolerans</name>
    <dbReference type="NCBI Taxonomy" id="216929"/>
    <lineage>
        <taxon>Bacteria</taxon>
        <taxon>Bacillati</taxon>
        <taxon>Actinomycetota</taxon>
        <taxon>Actinomycetes</taxon>
        <taxon>Mycobacteriales</taxon>
        <taxon>Mycobacteriaceae</taxon>
        <taxon>Mycolicibacterium</taxon>
    </lineage>
</organism>
<dbReference type="SUPFAM" id="SSF55961">
    <property type="entry name" value="Bet v1-like"/>
    <property type="match status" value="1"/>
</dbReference>
<proteinExistence type="predicted"/>
<sequence>MTDRLVTMLAAAGVLYAARRYFRDWGTTKAESGDALPGDELVRPPVLQATEGVWIDASPEQVWPWLVQMGQDRGGLYSFEKIENLVGLHYRNADAIHPEWQHLAVGDAIRLVPKRWLGLSDGVTLRVVAIADGRSIVLRADPARGNWDLVWSFHLVPHGDNQCRLLIRSRLALRHPGEVVFAELIGPPRALVTRGMLIGIKRRAEQRRQAETAAATAAARLHGVS</sequence>
<dbReference type="KEGG" id="mpsc:MPSYJ_53190"/>
<keyword evidence="2" id="KW-1185">Reference proteome</keyword>
<reference evidence="1 2" key="1">
    <citation type="journal article" date="2019" name="Emerg. Microbes Infect.">
        <title>Comprehensive subspecies identification of 175 nontuberculous mycobacteria species based on 7547 genomic profiles.</title>
        <authorList>
            <person name="Matsumoto Y."/>
            <person name="Kinjo T."/>
            <person name="Motooka D."/>
            <person name="Nabeya D."/>
            <person name="Jung N."/>
            <person name="Uechi K."/>
            <person name="Horii T."/>
            <person name="Iida T."/>
            <person name="Fujita J."/>
            <person name="Nakamura S."/>
        </authorList>
    </citation>
    <scope>NUCLEOTIDE SEQUENCE [LARGE SCALE GENOMIC DNA]</scope>
    <source>
        <strain evidence="1 2">JCM 13323</strain>
    </source>
</reference>